<evidence type="ECO:0000256" key="7">
    <source>
        <dbReference type="ARBA" id="ARBA00023136"/>
    </source>
</evidence>
<protein>
    <submittedName>
        <fullName evidence="14">TonB-dependent receptor</fullName>
    </submittedName>
</protein>
<dbReference type="Gene3D" id="2.40.170.20">
    <property type="entry name" value="TonB-dependent receptor, beta-barrel domain"/>
    <property type="match status" value="1"/>
</dbReference>
<dbReference type="InterPro" id="IPR037066">
    <property type="entry name" value="Plug_dom_sf"/>
</dbReference>
<keyword evidence="6 11" id="KW-0798">TonB box</keyword>
<dbReference type="InterPro" id="IPR000531">
    <property type="entry name" value="Beta-barrel_TonB"/>
</dbReference>
<keyword evidence="3 10" id="KW-1134">Transmembrane beta strand</keyword>
<dbReference type="InterPro" id="IPR012910">
    <property type="entry name" value="Plug_dom"/>
</dbReference>
<dbReference type="Gene3D" id="2.60.40.1120">
    <property type="entry name" value="Carboxypeptidase-like, regulatory domain"/>
    <property type="match status" value="1"/>
</dbReference>
<comment type="caution">
    <text evidence="14">The sequence shown here is derived from an EMBL/GenBank/DDBJ whole genome shotgun (WGS) entry which is preliminary data.</text>
</comment>
<feature type="domain" description="TonB-dependent receptor-like beta-barrel" evidence="12">
    <location>
        <begin position="292"/>
        <end position="759"/>
    </location>
</feature>
<keyword evidence="8 14" id="KW-0675">Receptor</keyword>
<dbReference type="Proteomes" id="UP001595526">
    <property type="component" value="Unassembled WGS sequence"/>
</dbReference>
<dbReference type="InterPro" id="IPR039426">
    <property type="entry name" value="TonB-dep_rcpt-like"/>
</dbReference>
<evidence type="ECO:0000313" key="14">
    <source>
        <dbReference type="EMBL" id="MFC3196641.1"/>
    </source>
</evidence>
<dbReference type="PANTHER" id="PTHR30069:SF29">
    <property type="entry name" value="HEMOGLOBIN AND HEMOGLOBIN-HAPTOGLOBIN-BINDING PROTEIN 1-RELATED"/>
    <property type="match status" value="1"/>
</dbReference>
<evidence type="ECO:0000259" key="13">
    <source>
        <dbReference type="Pfam" id="PF07715"/>
    </source>
</evidence>
<dbReference type="PROSITE" id="PS52016">
    <property type="entry name" value="TONB_DEPENDENT_REC_3"/>
    <property type="match status" value="1"/>
</dbReference>
<name>A0ABV7JKM7_9SPHI</name>
<evidence type="ECO:0000256" key="3">
    <source>
        <dbReference type="ARBA" id="ARBA00022452"/>
    </source>
</evidence>
<evidence type="ECO:0000256" key="8">
    <source>
        <dbReference type="ARBA" id="ARBA00023170"/>
    </source>
</evidence>
<gene>
    <name evidence="14" type="ORF">ACFOET_03355</name>
</gene>
<keyword evidence="5" id="KW-0732">Signal</keyword>
<comment type="subcellular location">
    <subcellularLocation>
        <location evidence="1 10">Cell outer membrane</location>
        <topology evidence="1 10">Multi-pass membrane protein</topology>
    </subcellularLocation>
</comment>
<keyword evidence="2 10" id="KW-0813">Transport</keyword>
<evidence type="ECO:0000256" key="4">
    <source>
        <dbReference type="ARBA" id="ARBA00022692"/>
    </source>
</evidence>
<evidence type="ECO:0000259" key="12">
    <source>
        <dbReference type="Pfam" id="PF00593"/>
    </source>
</evidence>
<dbReference type="SUPFAM" id="SSF49464">
    <property type="entry name" value="Carboxypeptidase regulatory domain-like"/>
    <property type="match status" value="1"/>
</dbReference>
<dbReference type="Gene3D" id="2.170.130.10">
    <property type="entry name" value="TonB-dependent receptor, plug domain"/>
    <property type="match status" value="1"/>
</dbReference>
<comment type="similarity">
    <text evidence="10 11">Belongs to the TonB-dependent receptor family.</text>
</comment>
<evidence type="ECO:0000256" key="9">
    <source>
        <dbReference type="ARBA" id="ARBA00023237"/>
    </source>
</evidence>
<evidence type="ECO:0000256" key="11">
    <source>
        <dbReference type="RuleBase" id="RU003357"/>
    </source>
</evidence>
<dbReference type="InterPro" id="IPR008969">
    <property type="entry name" value="CarboxyPept-like_regulatory"/>
</dbReference>
<evidence type="ECO:0000256" key="6">
    <source>
        <dbReference type="ARBA" id="ARBA00023077"/>
    </source>
</evidence>
<evidence type="ECO:0000256" key="5">
    <source>
        <dbReference type="ARBA" id="ARBA00022729"/>
    </source>
</evidence>
<sequence>MKIVIGMLAGLLCFGSVTGQDYRLSGRIVDTADVPLVGARVALPEAGIHTITGRTGSFFFEGVKSGVYRIDVGKEGYESLSEKITLDGDRQVVMRLERTMRVLDEVLVVDNHVTRRKQEESLNVEIVGKDFIHKNLGGSLMKTLERLPGIQTIGIGSGQSKPLIRGLGFNRVVVLDKGIKHEGQQWGADHGLELDQFAAGEVEIVKGSASFVYGSDAIGGAIDVKPEALPAPNTAFASVDLAARTNNGSYGTSVRVGGRSDRWYADARVTYLQYGDYRVPTNTVYVYDYAVPLHNQRLRNTAGRETNLHFAGGYLGESFNSILYVSNTYSKAGFFANAHGLEPRRVDIGLHDRSARDILMPRQNVNHFKVISRNALHLGPHHLQIELGFQHNFRQEYSQYANHGYMPPVFPDTLGTPPGLEREFDKHVYSLNMKDYVKLGRHELTFGVNGEYHDNAIGGWTFLVPAFEQVTAGAFVYDKYRLGDKTLLHAAVRYDHGNLRMFEYRDWFPSEVDGSGAQEHVIRAADLRRHFNSLVWSAGVNYDPTDAFSLKANVGKSFRMPIAKELSANGVNYHYFSYEQGNPSLSAEQSYQADLSAEWTNGGWRVQLSPFYNYFPNYIYLNPTAFFDHYYGAGNQVFRYEESRVVRYGGELQVSRQIGDALKAEVLGEYLFSKQLSGTKKGFSLPFAPPPSLLMNLTWAPQWTGNPFVSLDYKIVAKQDRIVPPERKTDGYGVAAIQAGYTVSVAHNPVHLNLQVQNLLNTKYMDHTSFYRLIELPEMGRNIVLSVRIPVMMASKHRSNDHH</sequence>
<reference evidence="15" key="1">
    <citation type="journal article" date="2019" name="Int. J. Syst. Evol. Microbiol.">
        <title>The Global Catalogue of Microorganisms (GCM) 10K type strain sequencing project: providing services to taxonomists for standard genome sequencing and annotation.</title>
        <authorList>
            <consortium name="The Broad Institute Genomics Platform"/>
            <consortium name="The Broad Institute Genome Sequencing Center for Infectious Disease"/>
            <person name="Wu L."/>
            <person name="Ma J."/>
        </authorList>
    </citation>
    <scope>NUCLEOTIDE SEQUENCE [LARGE SCALE GENOMIC DNA]</scope>
    <source>
        <strain evidence="15">KCTC 52416</strain>
    </source>
</reference>
<keyword evidence="15" id="KW-1185">Reference proteome</keyword>
<dbReference type="PANTHER" id="PTHR30069">
    <property type="entry name" value="TONB-DEPENDENT OUTER MEMBRANE RECEPTOR"/>
    <property type="match status" value="1"/>
</dbReference>
<evidence type="ECO:0000256" key="10">
    <source>
        <dbReference type="PROSITE-ProRule" id="PRU01360"/>
    </source>
</evidence>
<dbReference type="EMBL" id="JBHRTA010000008">
    <property type="protein sequence ID" value="MFC3196641.1"/>
    <property type="molecule type" value="Genomic_DNA"/>
</dbReference>
<evidence type="ECO:0000256" key="1">
    <source>
        <dbReference type="ARBA" id="ARBA00004571"/>
    </source>
</evidence>
<organism evidence="14 15">
    <name type="scientific">Parapedobacter deserti</name>
    <dbReference type="NCBI Taxonomy" id="1912957"/>
    <lineage>
        <taxon>Bacteria</taxon>
        <taxon>Pseudomonadati</taxon>
        <taxon>Bacteroidota</taxon>
        <taxon>Sphingobacteriia</taxon>
        <taxon>Sphingobacteriales</taxon>
        <taxon>Sphingobacteriaceae</taxon>
        <taxon>Parapedobacter</taxon>
    </lineage>
</organism>
<dbReference type="Pfam" id="PF00593">
    <property type="entry name" value="TonB_dep_Rec_b-barrel"/>
    <property type="match status" value="1"/>
</dbReference>
<evidence type="ECO:0000256" key="2">
    <source>
        <dbReference type="ARBA" id="ARBA00022448"/>
    </source>
</evidence>
<proteinExistence type="inferred from homology"/>
<accession>A0ABV7JKM7</accession>
<dbReference type="Pfam" id="PF13620">
    <property type="entry name" value="CarboxypepD_reg"/>
    <property type="match status" value="1"/>
</dbReference>
<evidence type="ECO:0000313" key="15">
    <source>
        <dbReference type="Proteomes" id="UP001595526"/>
    </source>
</evidence>
<feature type="domain" description="TonB-dependent receptor plug" evidence="13">
    <location>
        <begin position="117"/>
        <end position="221"/>
    </location>
</feature>
<keyword evidence="7 10" id="KW-0472">Membrane</keyword>
<dbReference type="InterPro" id="IPR036942">
    <property type="entry name" value="Beta-barrel_TonB_sf"/>
</dbReference>
<keyword evidence="4 10" id="KW-0812">Transmembrane</keyword>
<keyword evidence="9 10" id="KW-0998">Cell outer membrane</keyword>
<dbReference type="Pfam" id="PF07715">
    <property type="entry name" value="Plug"/>
    <property type="match status" value="1"/>
</dbReference>
<dbReference type="SUPFAM" id="SSF56935">
    <property type="entry name" value="Porins"/>
    <property type="match status" value="1"/>
</dbReference>
<dbReference type="RefSeq" id="WP_379019539.1">
    <property type="nucleotide sequence ID" value="NZ_JBHRTA010000008.1"/>
</dbReference>